<organism evidence="2 3">
    <name type="scientific">Kingdonia uniflora</name>
    <dbReference type="NCBI Taxonomy" id="39325"/>
    <lineage>
        <taxon>Eukaryota</taxon>
        <taxon>Viridiplantae</taxon>
        <taxon>Streptophyta</taxon>
        <taxon>Embryophyta</taxon>
        <taxon>Tracheophyta</taxon>
        <taxon>Spermatophyta</taxon>
        <taxon>Magnoliopsida</taxon>
        <taxon>Ranunculales</taxon>
        <taxon>Circaeasteraceae</taxon>
        <taxon>Kingdonia</taxon>
    </lineage>
</organism>
<name>A0A7J7MAT2_9MAGN</name>
<evidence type="ECO:0000313" key="3">
    <source>
        <dbReference type="Proteomes" id="UP000541444"/>
    </source>
</evidence>
<keyword evidence="3" id="KW-1185">Reference proteome</keyword>
<dbReference type="EMBL" id="JACGCM010001659">
    <property type="protein sequence ID" value="KAF6151858.1"/>
    <property type="molecule type" value="Genomic_DNA"/>
</dbReference>
<dbReference type="PANTHER" id="PTHR23024:SF135">
    <property type="entry name" value="CELL DEATH ASSOCIATED PROTEIN"/>
    <property type="match status" value="1"/>
</dbReference>
<accession>A0A7J7MAT2</accession>
<dbReference type="SUPFAM" id="SSF53474">
    <property type="entry name" value="alpha/beta-Hydrolases"/>
    <property type="match status" value="1"/>
</dbReference>
<evidence type="ECO:0000259" key="1">
    <source>
        <dbReference type="Pfam" id="PF07859"/>
    </source>
</evidence>
<dbReference type="InterPro" id="IPR013094">
    <property type="entry name" value="AB_hydrolase_3"/>
</dbReference>
<dbReference type="Proteomes" id="UP000541444">
    <property type="component" value="Unassembled WGS sequence"/>
</dbReference>
<protein>
    <recommendedName>
        <fullName evidence="1">Alpha/beta hydrolase fold-3 domain-containing protein</fullName>
    </recommendedName>
</protein>
<evidence type="ECO:0000313" key="2">
    <source>
        <dbReference type="EMBL" id="KAF6151858.1"/>
    </source>
</evidence>
<dbReference type="PANTHER" id="PTHR23024">
    <property type="entry name" value="ARYLACETAMIDE DEACETYLASE"/>
    <property type="match status" value="1"/>
</dbReference>
<dbReference type="InterPro" id="IPR050466">
    <property type="entry name" value="Carboxylest/Gibb_receptor"/>
</dbReference>
<comment type="caution">
    <text evidence="2">The sequence shown here is derived from an EMBL/GenBank/DDBJ whole genome shotgun (WGS) entry which is preliminary data.</text>
</comment>
<dbReference type="Gene3D" id="3.40.50.1820">
    <property type="entry name" value="alpha/beta hydrolase"/>
    <property type="match status" value="1"/>
</dbReference>
<dbReference type="GO" id="GO:0016787">
    <property type="term" value="F:hydrolase activity"/>
    <property type="evidence" value="ECO:0007669"/>
    <property type="project" value="InterPro"/>
</dbReference>
<gene>
    <name evidence="2" type="ORF">GIB67_010432</name>
</gene>
<dbReference type="Pfam" id="PF07859">
    <property type="entry name" value="Abhydrolase_3"/>
    <property type="match status" value="1"/>
</dbReference>
<dbReference type="InterPro" id="IPR029058">
    <property type="entry name" value="AB_hydrolase_fold"/>
</dbReference>
<sequence length="336" mass="37271">MVGERTLVDEVSGWLRIYDDGWVDRTWTGPPEAEFMSKPVPAHEDFIDGVATRDVTIDPSLGLTVRIYVPKLKPGEDHKLPVLLHFHGGGFCISEANSYMYYHVYTQLVRTARVVCVSVNMRLAPEHRLPAACDDCYMALLWLRAIARGESFEPWLETHGDFTRVFLIGDSSGGNLVHEVAARAGSCKLSPLKIAGSIPIHPGFVRTERSKSEQELQNESPFLTLKMVDKFLALALPIGTNKGHPITCPMGSNAPPLATLNLPPMMVCIAEKDLIRDTGIEYCNALKKSGKDLEVFTSHGVGHSFYLNKIAIDMDPQTADQTKQLLTAITDFIQRH</sequence>
<dbReference type="OrthoDB" id="408631at2759"/>
<dbReference type="AlphaFoldDB" id="A0A7J7MAT2"/>
<feature type="domain" description="Alpha/beta hydrolase fold-3" evidence="1">
    <location>
        <begin position="83"/>
        <end position="306"/>
    </location>
</feature>
<reference evidence="2 3" key="1">
    <citation type="journal article" date="2020" name="IScience">
        <title>Genome Sequencing of the Endangered Kingdonia uniflora (Circaeasteraceae, Ranunculales) Reveals Potential Mechanisms of Evolutionary Specialization.</title>
        <authorList>
            <person name="Sun Y."/>
            <person name="Deng T."/>
            <person name="Zhang A."/>
            <person name="Moore M.J."/>
            <person name="Landis J.B."/>
            <person name="Lin N."/>
            <person name="Zhang H."/>
            <person name="Zhang X."/>
            <person name="Huang J."/>
            <person name="Zhang X."/>
            <person name="Sun H."/>
            <person name="Wang H."/>
        </authorList>
    </citation>
    <scope>NUCLEOTIDE SEQUENCE [LARGE SCALE GENOMIC DNA]</scope>
    <source>
        <strain evidence="2">TB1705</strain>
        <tissue evidence="2">Leaf</tissue>
    </source>
</reference>
<proteinExistence type="predicted"/>